<organism evidence="4 5">
    <name type="scientific">Saliterribacillus persicus</name>
    <dbReference type="NCBI Taxonomy" id="930114"/>
    <lineage>
        <taxon>Bacteria</taxon>
        <taxon>Bacillati</taxon>
        <taxon>Bacillota</taxon>
        <taxon>Bacilli</taxon>
        <taxon>Bacillales</taxon>
        <taxon>Bacillaceae</taxon>
        <taxon>Saliterribacillus</taxon>
    </lineage>
</organism>
<accession>A0A368YD32</accession>
<dbReference type="Gene3D" id="1.10.10.10">
    <property type="entry name" value="Winged helix-like DNA-binding domain superfamily/Winged helix DNA-binding domain"/>
    <property type="match status" value="1"/>
</dbReference>
<dbReference type="PANTHER" id="PTHR18964">
    <property type="entry name" value="ROK (REPRESSOR, ORF, KINASE) FAMILY"/>
    <property type="match status" value="1"/>
</dbReference>
<evidence type="ECO:0000256" key="1">
    <source>
        <dbReference type="ARBA" id="ARBA00002486"/>
    </source>
</evidence>
<evidence type="ECO:0000256" key="2">
    <source>
        <dbReference type="ARBA" id="ARBA00006479"/>
    </source>
</evidence>
<dbReference type="Proteomes" id="UP000252585">
    <property type="component" value="Unassembled WGS sequence"/>
</dbReference>
<keyword evidence="3" id="KW-0859">Xylose metabolism</keyword>
<sequence length="398" mass="44287">MLREFLLEKGKKYGAMREVYKLLQKHDGLTKAELIEKLDIKQTTLVRYLDALMERKLIDIHEYEASSGGRPPAVYAINPDANLLVGIDISRRKTKIVITNLTFEVIESTQFNMTEAHHPKMTLEKIEIEIHALLKKQQKTPTDILAIGVGSVGPLDREKGIITSKAQFLSGESEQVEIVDALTKRFDRPVFLENGANTAAVAEYTLGNSLDHNILYCISGIGVRCGVLTDGEITHNQTGDASAIGEMVLFIDKDNPKKLVDFLSFQAILGKVRAYARKSGAMGKRPVSDAKIDALSMEDVFNAVEAGDQQVKNILLESAHYYGVGLSNVVQILHPEKVILSGELIDRYPFYKEKVVESAKAFINPLGRDRVKFDIGELREEASVRGAAIYALQEMIKR</sequence>
<dbReference type="AlphaFoldDB" id="A0A368YD32"/>
<keyword evidence="3" id="KW-0119">Carbohydrate metabolism</keyword>
<dbReference type="Gene3D" id="3.30.420.40">
    <property type="match status" value="2"/>
</dbReference>
<keyword evidence="4" id="KW-0418">Kinase</keyword>
<dbReference type="InterPro" id="IPR043129">
    <property type="entry name" value="ATPase_NBD"/>
</dbReference>
<evidence type="ECO:0000313" key="5">
    <source>
        <dbReference type="Proteomes" id="UP000252585"/>
    </source>
</evidence>
<comment type="caution">
    <text evidence="4">The sequence shown here is derived from an EMBL/GenBank/DDBJ whole genome shotgun (WGS) entry which is preliminary data.</text>
</comment>
<comment type="similarity">
    <text evidence="2">Belongs to the ROK (NagC/XylR) family.</text>
</comment>
<evidence type="ECO:0000256" key="3">
    <source>
        <dbReference type="ARBA" id="ARBA00022629"/>
    </source>
</evidence>
<protein>
    <submittedName>
        <fullName evidence="4">Putative NBD/HSP70 family sugar kinase</fullName>
    </submittedName>
</protein>
<dbReference type="InterPro" id="IPR000600">
    <property type="entry name" value="ROK"/>
</dbReference>
<comment type="function">
    <text evidence="1">Transcriptional repressor of xylose-utilizing enzymes.</text>
</comment>
<name>A0A368YD32_9BACI</name>
<reference evidence="4 5" key="1">
    <citation type="submission" date="2018-07" db="EMBL/GenBank/DDBJ databases">
        <title>Genomic Encyclopedia of Type Strains, Phase IV (KMG-IV): sequencing the most valuable type-strain genomes for metagenomic binning, comparative biology and taxonomic classification.</title>
        <authorList>
            <person name="Goeker M."/>
        </authorList>
    </citation>
    <scope>NUCLEOTIDE SEQUENCE [LARGE SCALE GENOMIC DNA]</scope>
    <source>
        <strain evidence="4 5">DSM 27696</strain>
    </source>
</reference>
<dbReference type="Pfam" id="PF00480">
    <property type="entry name" value="ROK"/>
    <property type="match status" value="1"/>
</dbReference>
<proteinExistence type="inferred from homology"/>
<dbReference type="SUPFAM" id="SSF46785">
    <property type="entry name" value="Winged helix' DNA-binding domain"/>
    <property type="match status" value="1"/>
</dbReference>
<dbReference type="PANTHER" id="PTHR18964:SF149">
    <property type="entry name" value="BIFUNCTIONAL UDP-N-ACETYLGLUCOSAMINE 2-EPIMERASE_N-ACETYLMANNOSAMINE KINASE"/>
    <property type="match status" value="1"/>
</dbReference>
<dbReference type="EMBL" id="QPJJ01000001">
    <property type="protein sequence ID" value="RCW77246.1"/>
    <property type="molecule type" value="Genomic_DNA"/>
</dbReference>
<dbReference type="GO" id="GO:0042732">
    <property type="term" value="P:D-xylose metabolic process"/>
    <property type="evidence" value="ECO:0007669"/>
    <property type="project" value="UniProtKB-KW"/>
</dbReference>
<dbReference type="GO" id="GO:0016301">
    <property type="term" value="F:kinase activity"/>
    <property type="evidence" value="ECO:0007669"/>
    <property type="project" value="UniProtKB-KW"/>
</dbReference>
<evidence type="ECO:0000313" key="4">
    <source>
        <dbReference type="EMBL" id="RCW77246.1"/>
    </source>
</evidence>
<dbReference type="InterPro" id="IPR036388">
    <property type="entry name" value="WH-like_DNA-bd_sf"/>
</dbReference>
<dbReference type="OrthoDB" id="9796533at2"/>
<gene>
    <name evidence="4" type="ORF">DFR57_101115</name>
</gene>
<keyword evidence="5" id="KW-1185">Reference proteome</keyword>
<dbReference type="InterPro" id="IPR036390">
    <property type="entry name" value="WH_DNA-bd_sf"/>
</dbReference>
<dbReference type="RefSeq" id="WP_114351192.1">
    <property type="nucleotide sequence ID" value="NZ_QPJJ01000001.1"/>
</dbReference>
<keyword evidence="4" id="KW-0808">Transferase</keyword>
<dbReference type="SUPFAM" id="SSF53067">
    <property type="entry name" value="Actin-like ATPase domain"/>
    <property type="match status" value="1"/>
</dbReference>